<dbReference type="Proteomes" id="UP001359308">
    <property type="component" value="Chromosome"/>
</dbReference>
<gene>
    <name evidence="1" type="ORF">N4J17_15215</name>
</gene>
<organism evidence="1 2">
    <name type="scientific">Methylococcus capsulatus</name>
    <dbReference type="NCBI Taxonomy" id="414"/>
    <lineage>
        <taxon>Bacteria</taxon>
        <taxon>Pseudomonadati</taxon>
        <taxon>Pseudomonadota</taxon>
        <taxon>Gammaproteobacteria</taxon>
        <taxon>Methylococcales</taxon>
        <taxon>Methylococcaceae</taxon>
        <taxon>Methylococcus</taxon>
    </lineage>
</organism>
<name>A0ABZ2F3M6_METCP</name>
<sequence>MELGRINCAELPRLQLAASDAEAAVITADYQRMQAYAAVQRALGR</sequence>
<dbReference type="RefSeq" id="WP_198323973.1">
    <property type="nucleotide sequence ID" value="NZ_CP104311.1"/>
</dbReference>
<reference evidence="1 2" key="1">
    <citation type="submission" date="2022-09" db="EMBL/GenBank/DDBJ databases">
        <authorList>
            <person name="Giprobiosintez L."/>
        </authorList>
    </citation>
    <scope>NUCLEOTIDE SEQUENCE [LARGE SCALE GENOMIC DNA]</scope>
    <source>
        <strain evidence="2">VKPM-B-12549 (GBS-15)</strain>
    </source>
</reference>
<protein>
    <submittedName>
        <fullName evidence="1">Uncharacterized protein</fullName>
    </submittedName>
</protein>
<evidence type="ECO:0000313" key="2">
    <source>
        <dbReference type="Proteomes" id="UP001359308"/>
    </source>
</evidence>
<accession>A0ABZ2F3M6</accession>
<dbReference type="EMBL" id="CP104311">
    <property type="protein sequence ID" value="WWF01797.1"/>
    <property type="molecule type" value="Genomic_DNA"/>
</dbReference>
<keyword evidence="2" id="KW-1185">Reference proteome</keyword>
<proteinExistence type="predicted"/>
<evidence type="ECO:0000313" key="1">
    <source>
        <dbReference type="EMBL" id="WWF01797.1"/>
    </source>
</evidence>